<evidence type="ECO:0000313" key="6">
    <source>
        <dbReference type="EMBL" id="OMJ18384.1"/>
    </source>
</evidence>
<keyword evidence="1" id="KW-0963">Cytoplasm</keyword>
<evidence type="ECO:0000256" key="4">
    <source>
        <dbReference type="ARBA" id="ARBA00022691"/>
    </source>
</evidence>
<name>A0A1R1XHD9_9FUNG</name>
<keyword evidence="4" id="KW-0949">S-adenosyl-L-methionine</keyword>
<organism evidence="5 7">
    <name type="scientific">Smittium culicis</name>
    <dbReference type="NCBI Taxonomy" id="133412"/>
    <lineage>
        <taxon>Eukaryota</taxon>
        <taxon>Fungi</taxon>
        <taxon>Fungi incertae sedis</taxon>
        <taxon>Zoopagomycota</taxon>
        <taxon>Kickxellomycotina</taxon>
        <taxon>Harpellomycetes</taxon>
        <taxon>Harpellales</taxon>
        <taxon>Legeriomycetaceae</taxon>
        <taxon>Smittium</taxon>
    </lineage>
</organism>
<dbReference type="GO" id="GO:0008168">
    <property type="term" value="F:methyltransferase activity"/>
    <property type="evidence" value="ECO:0007669"/>
    <property type="project" value="UniProtKB-KW"/>
</dbReference>
<dbReference type="GO" id="GO:0005737">
    <property type="term" value="C:cytoplasm"/>
    <property type="evidence" value="ECO:0007669"/>
    <property type="project" value="TreeGrafter"/>
</dbReference>
<dbReference type="SUPFAM" id="SSF53335">
    <property type="entry name" value="S-adenosyl-L-methionine-dependent methyltransferases"/>
    <property type="match status" value="1"/>
</dbReference>
<dbReference type="PANTHER" id="PTHR14614:SF10">
    <property type="entry name" value="PROTEIN N-TERMINAL AND LYSINE N-METHYLTRANSFERASE EFM7"/>
    <property type="match status" value="1"/>
</dbReference>
<sequence length="279" mass="31629">MSSSQPTNQNKDVLDSSQDNEEILDLDSMFEEPKEFYKQAREDYFSNYVMKTIDQQIKLRIVGDHVLWGNYLWNASIVLAEYLETHTDLVANQTVLELGAAAGLPSMVCAALGAKQVIVTDYPDNDLVDNLKINSKTNFSNLVEEGRLVATGFVWGKDPSLLTKYLLEGQKCFDMLILSDLVFNHSEHRNLLTTCKQLIRKPSIGKDGEVEKASGNILVFFSHHRPWLADKDVDFFNKAKDEFGFKVEKILEKYTGPMFENDPGDEKVRGTVHGYLMTC</sequence>
<evidence type="ECO:0000313" key="5">
    <source>
        <dbReference type="EMBL" id="OMJ14040.1"/>
    </source>
</evidence>
<dbReference type="Pfam" id="PF10294">
    <property type="entry name" value="Methyltransf_16"/>
    <property type="match status" value="1"/>
</dbReference>
<keyword evidence="2 5" id="KW-0489">Methyltransferase</keyword>
<comment type="caution">
    <text evidence="5">The sequence shown here is derived from an EMBL/GenBank/DDBJ whole genome shotgun (WGS) entry which is preliminary data.</text>
</comment>
<evidence type="ECO:0000256" key="3">
    <source>
        <dbReference type="ARBA" id="ARBA00022679"/>
    </source>
</evidence>
<dbReference type="STRING" id="133412.A0A1R1XHD9"/>
<dbReference type="InterPro" id="IPR029063">
    <property type="entry name" value="SAM-dependent_MTases_sf"/>
</dbReference>
<dbReference type="OrthoDB" id="46564at2759"/>
<keyword evidence="3 5" id="KW-0808">Transferase</keyword>
<dbReference type="GO" id="GO:0032259">
    <property type="term" value="P:methylation"/>
    <property type="evidence" value="ECO:0007669"/>
    <property type="project" value="UniProtKB-KW"/>
</dbReference>
<proteinExistence type="predicted"/>
<dbReference type="PANTHER" id="PTHR14614">
    <property type="entry name" value="HEPATOCELLULAR CARCINOMA-ASSOCIATED ANTIGEN"/>
    <property type="match status" value="1"/>
</dbReference>
<protein>
    <submittedName>
        <fullName evidence="5">Protein N-methyltransferase NNT1</fullName>
    </submittedName>
</protein>
<dbReference type="PROSITE" id="PS51560">
    <property type="entry name" value="SAM_MT_NNT1"/>
    <property type="match status" value="1"/>
</dbReference>
<dbReference type="Proteomes" id="UP000187283">
    <property type="component" value="Unassembled WGS sequence"/>
</dbReference>
<dbReference type="InterPro" id="IPR019410">
    <property type="entry name" value="Methyltransf_16"/>
</dbReference>
<dbReference type="EMBL" id="LSSN01003231">
    <property type="protein sequence ID" value="OMJ14040.1"/>
    <property type="molecule type" value="Genomic_DNA"/>
</dbReference>
<reference evidence="5 7" key="1">
    <citation type="submission" date="2017-01" db="EMBL/GenBank/DDBJ databases">
        <authorList>
            <person name="Mah S.A."/>
            <person name="Swanson W.J."/>
            <person name="Moy G.W."/>
            <person name="Vacquier V.D."/>
        </authorList>
    </citation>
    <scope>NUCLEOTIDE SEQUENCE [LARGE SCALE GENOMIC DNA]</scope>
    <source>
        <strain evidence="5 7">GSMNP</strain>
    </source>
</reference>
<evidence type="ECO:0000313" key="7">
    <source>
        <dbReference type="Proteomes" id="UP000187283"/>
    </source>
</evidence>
<dbReference type="InterPro" id="IPR025784">
    <property type="entry name" value="EFM7"/>
</dbReference>
<evidence type="ECO:0000256" key="2">
    <source>
        <dbReference type="ARBA" id="ARBA00022603"/>
    </source>
</evidence>
<dbReference type="EMBL" id="LSSN01001764">
    <property type="protein sequence ID" value="OMJ18384.1"/>
    <property type="molecule type" value="Genomic_DNA"/>
</dbReference>
<keyword evidence="7" id="KW-1185">Reference proteome</keyword>
<evidence type="ECO:0000256" key="1">
    <source>
        <dbReference type="ARBA" id="ARBA00022490"/>
    </source>
</evidence>
<dbReference type="AlphaFoldDB" id="A0A1R1XHD9"/>
<dbReference type="Gene3D" id="3.40.50.150">
    <property type="entry name" value="Vaccinia Virus protein VP39"/>
    <property type="match status" value="1"/>
</dbReference>
<accession>A0A1R1XHD9</accession>
<gene>
    <name evidence="6" type="ORF">AYI70_g5381</name>
    <name evidence="5" type="ORF">AYI70_g8131</name>
</gene>